<evidence type="ECO:0000313" key="3">
    <source>
        <dbReference type="EMBL" id="SER21243.1"/>
    </source>
</evidence>
<accession>A0A1H9MDL9</accession>
<dbReference type="Gene3D" id="2.180.10.10">
    <property type="entry name" value="RHS repeat-associated core"/>
    <property type="match status" value="1"/>
</dbReference>
<keyword evidence="1" id="KW-0175">Coiled coil</keyword>
<gene>
    <name evidence="3" type="ORF">SAMN05216230_106162</name>
    <name evidence="2" type="ORF">V0R55_09175</name>
</gene>
<name>A0A1H9MDL9_9PSED</name>
<dbReference type="AlphaFoldDB" id="A0A1H9MDL9"/>
<organism evidence="3 4">
    <name type="scientific">Pseudomonas soli</name>
    <dbReference type="NCBI Taxonomy" id="1306993"/>
    <lineage>
        <taxon>Bacteria</taxon>
        <taxon>Pseudomonadati</taxon>
        <taxon>Pseudomonadota</taxon>
        <taxon>Gammaproteobacteria</taxon>
        <taxon>Pseudomonadales</taxon>
        <taxon>Pseudomonadaceae</taxon>
        <taxon>Pseudomonas</taxon>
    </lineage>
</organism>
<dbReference type="RefSeq" id="WP_094011632.1">
    <property type="nucleotide sequence ID" value="NZ_FOEQ01000006.1"/>
</dbReference>
<dbReference type="EMBL" id="FOEQ01000006">
    <property type="protein sequence ID" value="SER21243.1"/>
    <property type="molecule type" value="Genomic_DNA"/>
</dbReference>
<evidence type="ECO:0000256" key="1">
    <source>
        <dbReference type="SAM" id="Coils"/>
    </source>
</evidence>
<sequence>MQPKHLSPSATSLLATDMQGSILRAHTKQEPLSLSYATYGFDPHAISDSPQLRFNAELRTVAGFYLLGSYRAYNPILMRFHSPDRLSPFGAGNINAYAYCSNDPVNYTDASGYMKNPLRSPAGLTLIGDKSNINGKLYRNEQINGQTKLVPAPKFTDSETIHLQNLSQEQTQEIQKTSQNIQDYKKKYGRGIKKMLEAEAAIDDLNTQRKKYVELLKRTQDLGTITDEISAIDDKTKKNRIIFTELSAQYSAPKKNLILLTHHLKQLEADLDYAQNLMRTNTK</sequence>
<evidence type="ECO:0000313" key="2">
    <source>
        <dbReference type="EMBL" id="MEE1880332.1"/>
    </source>
</evidence>
<evidence type="ECO:0000313" key="5">
    <source>
        <dbReference type="Proteomes" id="UP001329505"/>
    </source>
</evidence>
<dbReference type="Proteomes" id="UP000199221">
    <property type="component" value="Unassembled WGS sequence"/>
</dbReference>
<dbReference type="Proteomes" id="UP001329505">
    <property type="component" value="Unassembled WGS sequence"/>
</dbReference>
<dbReference type="InterPro" id="IPR022385">
    <property type="entry name" value="Rhs_assc_core"/>
</dbReference>
<reference evidence="3 4" key="1">
    <citation type="submission" date="2016-10" db="EMBL/GenBank/DDBJ databases">
        <authorList>
            <person name="de Groot N.N."/>
        </authorList>
    </citation>
    <scope>NUCLEOTIDE SEQUENCE [LARGE SCALE GENOMIC DNA]</scope>
    <source>
        <strain evidence="3 4">LMG 27941</strain>
    </source>
</reference>
<keyword evidence="5" id="KW-1185">Reference proteome</keyword>
<dbReference type="EMBL" id="JAZDQQ010000006">
    <property type="protein sequence ID" value="MEE1880332.1"/>
    <property type="molecule type" value="Genomic_DNA"/>
</dbReference>
<feature type="coiled-coil region" evidence="1">
    <location>
        <begin position="167"/>
        <end position="222"/>
    </location>
</feature>
<proteinExistence type="predicted"/>
<dbReference type="NCBIfam" id="TIGR03696">
    <property type="entry name" value="Rhs_assc_core"/>
    <property type="match status" value="1"/>
</dbReference>
<evidence type="ECO:0000313" key="4">
    <source>
        <dbReference type="Proteomes" id="UP000199221"/>
    </source>
</evidence>
<reference evidence="2 5" key="2">
    <citation type="submission" date="2024-01" db="EMBL/GenBank/DDBJ databases">
        <title>Unpublished Manusciprt.</title>
        <authorList>
            <person name="Duman M."/>
            <person name="Valdes E.G."/>
            <person name="Ajmi N."/>
            <person name="Altun S."/>
            <person name="Saticioglu I.B."/>
        </authorList>
    </citation>
    <scope>NUCLEOTIDE SEQUENCE [LARGE SCALE GENOMIC DNA]</scope>
    <source>
        <strain evidence="2 5">139P</strain>
    </source>
</reference>
<protein>
    <submittedName>
        <fullName evidence="3">RHS repeat-associated core domain-containing protein</fullName>
    </submittedName>
</protein>